<organism evidence="1 2">
    <name type="scientific">Hygrophoropsis aurantiaca</name>
    <dbReference type="NCBI Taxonomy" id="72124"/>
    <lineage>
        <taxon>Eukaryota</taxon>
        <taxon>Fungi</taxon>
        <taxon>Dikarya</taxon>
        <taxon>Basidiomycota</taxon>
        <taxon>Agaricomycotina</taxon>
        <taxon>Agaricomycetes</taxon>
        <taxon>Agaricomycetidae</taxon>
        <taxon>Boletales</taxon>
        <taxon>Coniophorineae</taxon>
        <taxon>Hygrophoropsidaceae</taxon>
        <taxon>Hygrophoropsis</taxon>
    </lineage>
</organism>
<keyword evidence="2" id="KW-1185">Reference proteome</keyword>
<name>A0ACB8AA11_9AGAM</name>
<dbReference type="EMBL" id="MU267736">
    <property type="protein sequence ID" value="KAH7909895.1"/>
    <property type="molecule type" value="Genomic_DNA"/>
</dbReference>
<dbReference type="Proteomes" id="UP000790377">
    <property type="component" value="Unassembled WGS sequence"/>
</dbReference>
<evidence type="ECO:0000313" key="1">
    <source>
        <dbReference type="EMBL" id="KAH7909895.1"/>
    </source>
</evidence>
<reference evidence="1" key="1">
    <citation type="journal article" date="2021" name="New Phytol.">
        <title>Evolutionary innovations through gain and loss of genes in the ectomycorrhizal Boletales.</title>
        <authorList>
            <person name="Wu G."/>
            <person name="Miyauchi S."/>
            <person name="Morin E."/>
            <person name="Kuo A."/>
            <person name="Drula E."/>
            <person name="Varga T."/>
            <person name="Kohler A."/>
            <person name="Feng B."/>
            <person name="Cao Y."/>
            <person name="Lipzen A."/>
            <person name="Daum C."/>
            <person name="Hundley H."/>
            <person name="Pangilinan J."/>
            <person name="Johnson J."/>
            <person name="Barry K."/>
            <person name="LaButti K."/>
            <person name="Ng V."/>
            <person name="Ahrendt S."/>
            <person name="Min B."/>
            <person name="Choi I.G."/>
            <person name="Park H."/>
            <person name="Plett J.M."/>
            <person name="Magnuson J."/>
            <person name="Spatafora J.W."/>
            <person name="Nagy L.G."/>
            <person name="Henrissat B."/>
            <person name="Grigoriev I.V."/>
            <person name="Yang Z.L."/>
            <person name="Xu J."/>
            <person name="Martin F.M."/>
        </authorList>
    </citation>
    <scope>NUCLEOTIDE SEQUENCE</scope>
    <source>
        <strain evidence="1">ATCC 28755</strain>
    </source>
</reference>
<sequence length="126" mass="13348">MRRTSRLQVNYSLPLPGSADLAAINSDEIVDGRAAGRQSDPAPVTTDKVVDKDASTRDTGFEDAHEPVTVGTTSADVPVQGMSSKELRRESQPGRKRQGDGLQKGTDIRGSGDISKRDVEGAGGRI</sequence>
<protein>
    <submittedName>
        <fullName evidence="1">Uncharacterized protein</fullName>
    </submittedName>
</protein>
<accession>A0ACB8AA11</accession>
<evidence type="ECO:0000313" key="2">
    <source>
        <dbReference type="Proteomes" id="UP000790377"/>
    </source>
</evidence>
<proteinExistence type="predicted"/>
<comment type="caution">
    <text evidence="1">The sequence shown here is derived from an EMBL/GenBank/DDBJ whole genome shotgun (WGS) entry which is preliminary data.</text>
</comment>
<gene>
    <name evidence="1" type="ORF">BJ138DRAFT_1154155</name>
</gene>